<accession>A0A084G9M8</accession>
<dbReference type="GO" id="GO:0016787">
    <property type="term" value="F:hydrolase activity"/>
    <property type="evidence" value="ECO:0007669"/>
    <property type="project" value="UniProtKB-KW"/>
</dbReference>
<dbReference type="PROSITE" id="PS00518">
    <property type="entry name" value="ZF_RING_1"/>
    <property type="match status" value="1"/>
</dbReference>
<keyword evidence="5" id="KW-0378">Hydrolase</keyword>
<evidence type="ECO:0000256" key="3">
    <source>
        <dbReference type="ARBA" id="ARBA00022741"/>
    </source>
</evidence>
<gene>
    <name evidence="14" type="ORF">SAPIO_CDS3774</name>
</gene>
<keyword evidence="2" id="KW-0479">Metal-binding</keyword>
<dbReference type="VEuPathDB" id="FungiDB:SAPIO_CDS3774"/>
<dbReference type="InterPro" id="IPR000330">
    <property type="entry name" value="SNF2_N"/>
</dbReference>
<keyword evidence="4 9" id="KW-0863">Zinc-finger</keyword>
<dbReference type="CDD" id="cd18008">
    <property type="entry name" value="DEXDc_SHPRH-like"/>
    <property type="match status" value="1"/>
</dbReference>
<dbReference type="PROSITE" id="PS51192">
    <property type="entry name" value="HELICASE_ATP_BIND_1"/>
    <property type="match status" value="1"/>
</dbReference>
<dbReference type="HOGENOM" id="CLU_000315_2_7_1"/>
<dbReference type="EMBL" id="JOWA01000089">
    <property type="protein sequence ID" value="KEZ44040.1"/>
    <property type="molecule type" value="Genomic_DNA"/>
</dbReference>
<evidence type="ECO:0000256" key="7">
    <source>
        <dbReference type="ARBA" id="ARBA00022833"/>
    </source>
</evidence>
<evidence type="ECO:0000256" key="6">
    <source>
        <dbReference type="ARBA" id="ARBA00022806"/>
    </source>
</evidence>
<dbReference type="GO" id="GO:0008270">
    <property type="term" value="F:zinc ion binding"/>
    <property type="evidence" value="ECO:0007669"/>
    <property type="project" value="UniProtKB-KW"/>
</dbReference>
<dbReference type="SUPFAM" id="SSF57850">
    <property type="entry name" value="RING/U-box"/>
    <property type="match status" value="1"/>
</dbReference>
<dbReference type="GO" id="GO:0005634">
    <property type="term" value="C:nucleus"/>
    <property type="evidence" value="ECO:0007669"/>
    <property type="project" value="TreeGrafter"/>
</dbReference>
<evidence type="ECO:0000256" key="10">
    <source>
        <dbReference type="SAM" id="MobiDB-lite"/>
    </source>
</evidence>
<dbReference type="Proteomes" id="UP000028545">
    <property type="component" value="Unassembled WGS sequence"/>
</dbReference>
<evidence type="ECO:0000313" key="14">
    <source>
        <dbReference type="EMBL" id="KEZ44040.1"/>
    </source>
</evidence>
<evidence type="ECO:0000256" key="2">
    <source>
        <dbReference type="ARBA" id="ARBA00022723"/>
    </source>
</evidence>
<dbReference type="OMA" id="HIMEPSW"/>
<dbReference type="Pfam" id="PF00271">
    <property type="entry name" value="Helicase_C"/>
    <property type="match status" value="1"/>
</dbReference>
<dbReference type="KEGG" id="sapo:SAPIO_CDS3774"/>
<dbReference type="Gene3D" id="3.30.40.10">
    <property type="entry name" value="Zinc/RING finger domain, C3HC4 (zinc finger)"/>
    <property type="match status" value="1"/>
</dbReference>
<dbReference type="Gene3D" id="3.40.50.10810">
    <property type="entry name" value="Tandem AAA-ATPase domain"/>
    <property type="match status" value="1"/>
</dbReference>
<evidence type="ECO:0000256" key="4">
    <source>
        <dbReference type="ARBA" id="ARBA00022771"/>
    </source>
</evidence>
<dbReference type="Pfam" id="PF00176">
    <property type="entry name" value="SNF2-rel_dom"/>
    <property type="match status" value="1"/>
</dbReference>
<dbReference type="GO" id="GO:0005524">
    <property type="term" value="F:ATP binding"/>
    <property type="evidence" value="ECO:0007669"/>
    <property type="project" value="UniProtKB-KW"/>
</dbReference>
<dbReference type="InterPro" id="IPR017907">
    <property type="entry name" value="Znf_RING_CS"/>
</dbReference>
<dbReference type="CDD" id="cd18793">
    <property type="entry name" value="SF2_C_SNF"/>
    <property type="match status" value="1"/>
</dbReference>
<dbReference type="InterPro" id="IPR050628">
    <property type="entry name" value="SNF2_RAD54_helicase_TF"/>
</dbReference>
<evidence type="ECO:0000256" key="5">
    <source>
        <dbReference type="ARBA" id="ARBA00022801"/>
    </source>
</evidence>
<dbReference type="PANTHER" id="PTHR45626:SF52">
    <property type="entry name" value="SINGLE-STRANDED DNA-DEPENDENT ATPASE (EUROFUNG)"/>
    <property type="match status" value="1"/>
</dbReference>
<reference evidence="14 15" key="1">
    <citation type="journal article" date="2014" name="Genome Announc.">
        <title>Draft genome sequence of the pathogenic fungus Scedosporium apiospermum.</title>
        <authorList>
            <person name="Vandeputte P."/>
            <person name="Ghamrawi S."/>
            <person name="Rechenmann M."/>
            <person name="Iltis A."/>
            <person name="Giraud S."/>
            <person name="Fleury M."/>
            <person name="Thornton C."/>
            <person name="Delhaes L."/>
            <person name="Meyer W."/>
            <person name="Papon N."/>
            <person name="Bouchara J.P."/>
        </authorList>
    </citation>
    <scope>NUCLEOTIDE SEQUENCE [LARGE SCALE GENOMIC DNA]</scope>
    <source>
        <strain evidence="14 15">IHEM 14462</strain>
    </source>
</reference>
<feature type="domain" description="Helicase ATP-binding" evidence="12">
    <location>
        <begin position="304"/>
        <end position="493"/>
    </location>
</feature>
<protein>
    <submittedName>
        <fullName evidence="14">Uncharacterized protein</fullName>
    </submittedName>
</protein>
<dbReference type="GO" id="GO:0008094">
    <property type="term" value="F:ATP-dependent activity, acting on DNA"/>
    <property type="evidence" value="ECO:0007669"/>
    <property type="project" value="TreeGrafter"/>
</dbReference>
<dbReference type="GO" id="GO:0004386">
    <property type="term" value="F:helicase activity"/>
    <property type="evidence" value="ECO:0007669"/>
    <property type="project" value="UniProtKB-KW"/>
</dbReference>
<keyword evidence="6" id="KW-0347">Helicase</keyword>
<evidence type="ECO:0000256" key="1">
    <source>
        <dbReference type="ARBA" id="ARBA00007025"/>
    </source>
</evidence>
<keyword evidence="8" id="KW-0067">ATP-binding</keyword>
<comment type="caution">
    <text evidence="14">The sequence shown here is derived from an EMBL/GenBank/DDBJ whole genome shotgun (WGS) entry which is preliminary data.</text>
</comment>
<sequence length="898" mass="100490">MEVRDLLQTALVGSIQPSAPPIDNAVVSRSRQVAANSGAHQPDLIIDVHTLLKRPIPPDVFRLQYLHCRVLSFPNAHYFGLLPLQGGSVPAEQRQPLAIVNKKTCNELHRLREEHQVHFDATATLQQCSKANKEWNSNISSGVTIVIDVIIYGPREVKESIGQILSEEFETFLQAPLFPQARPEVPYENPHFLPLRLSSANDIVEGRNMLAMQAAGVRCPTQRDTMDTSEEVGCILDSLDQMACLRERRIDSRVIRSNVLRHQKVAIDFILRREAGDLLSDLRLWQKDSEDEECYQHRITRDTRSTGPEPKGGIIADEMGLGKTLVILATIAVTLAQAGDFVQEAGKLLAQNPSQQGKTACRATLIVAPSALVIASWIEEINKHTYIGSMTFHKHHGTGRNTAEYSKRLYNSDIVLTTYATIASEARSDKSILADIHWYRIVLDEAHDIRNALTKQFKAITKLTAHHRWCLTGTPIQNSLEDLSALVRFLRVPIMENPKTFRKYITSQARSSSNVRFNGLRTLLRCICLRRTRNILQLPEPVVQRRGVVMSDSERESYLGILSEGRRRLEIAVSGRRKHSTISTTALQSVLKLRLFCNNGILTEVSYKNGIPLDPDEALTYLEARGEATCVYCSNTIYCISSARDTDGGILIPRCSHLVCRSCLHQFNADKRKCPRTDCRAPSPETPPSAEPSLEVSEEADSTPKPPGLATVSPSTAWPVEKYPTKLQEYLRDIQQTTRGISRRKSITFSAWKKTLKLVSDLLTSQGIKHLFIHGSLSFSERQRVLKEFKSPLGADVLLMTLGTGAVGLNLAVAECVYLLEPQWNPAIEEQAIGRALRIGQNEQVTIIRYITEKSVEDDQVLERQKRKLQLIDNGFVQERLQNIMTLFGVGSGKGQTS</sequence>
<dbReference type="InterPro" id="IPR049730">
    <property type="entry name" value="SNF2/RAD54-like_C"/>
</dbReference>
<keyword evidence="15" id="KW-1185">Reference proteome</keyword>
<dbReference type="OrthoDB" id="448448at2759"/>
<keyword evidence="7" id="KW-0862">Zinc</keyword>
<dbReference type="PROSITE" id="PS51194">
    <property type="entry name" value="HELICASE_CTER"/>
    <property type="match status" value="1"/>
</dbReference>
<dbReference type="SMART" id="SM00490">
    <property type="entry name" value="HELICc"/>
    <property type="match status" value="1"/>
</dbReference>
<dbReference type="Gene3D" id="3.40.50.300">
    <property type="entry name" value="P-loop containing nucleotide triphosphate hydrolases"/>
    <property type="match status" value="1"/>
</dbReference>
<dbReference type="PANTHER" id="PTHR45626">
    <property type="entry name" value="TRANSCRIPTION TERMINATION FACTOR 2-RELATED"/>
    <property type="match status" value="1"/>
</dbReference>
<evidence type="ECO:0000259" key="11">
    <source>
        <dbReference type="PROSITE" id="PS50089"/>
    </source>
</evidence>
<dbReference type="SMART" id="SM00487">
    <property type="entry name" value="DEXDc"/>
    <property type="match status" value="1"/>
</dbReference>
<evidence type="ECO:0000259" key="13">
    <source>
        <dbReference type="PROSITE" id="PS51194"/>
    </source>
</evidence>
<dbReference type="AlphaFoldDB" id="A0A084G9M8"/>
<dbReference type="RefSeq" id="XP_016643839.1">
    <property type="nucleotide sequence ID" value="XM_016786496.1"/>
</dbReference>
<dbReference type="GeneID" id="27722846"/>
<dbReference type="PROSITE" id="PS50089">
    <property type="entry name" value="ZF_RING_2"/>
    <property type="match status" value="1"/>
</dbReference>
<feature type="region of interest" description="Disordered" evidence="10">
    <location>
        <begin position="674"/>
        <end position="715"/>
    </location>
</feature>
<evidence type="ECO:0000259" key="12">
    <source>
        <dbReference type="PROSITE" id="PS51192"/>
    </source>
</evidence>
<dbReference type="InterPro" id="IPR001650">
    <property type="entry name" value="Helicase_C-like"/>
</dbReference>
<name>A0A084G9M8_PSEDA</name>
<comment type="similarity">
    <text evidence="1">Belongs to the SNF2/RAD54 helicase family.</text>
</comment>
<keyword evidence="3" id="KW-0547">Nucleotide-binding</keyword>
<proteinExistence type="inferred from homology"/>
<feature type="domain" description="RING-type" evidence="11">
    <location>
        <begin position="630"/>
        <end position="675"/>
    </location>
</feature>
<dbReference type="InterPro" id="IPR027417">
    <property type="entry name" value="P-loop_NTPase"/>
</dbReference>
<dbReference type="SUPFAM" id="SSF52540">
    <property type="entry name" value="P-loop containing nucleoside triphosphate hydrolases"/>
    <property type="match status" value="2"/>
</dbReference>
<dbReference type="InterPro" id="IPR013083">
    <property type="entry name" value="Znf_RING/FYVE/PHD"/>
</dbReference>
<dbReference type="InterPro" id="IPR014001">
    <property type="entry name" value="Helicase_ATP-bd"/>
</dbReference>
<evidence type="ECO:0000256" key="9">
    <source>
        <dbReference type="PROSITE-ProRule" id="PRU00175"/>
    </source>
</evidence>
<dbReference type="InterPro" id="IPR038718">
    <property type="entry name" value="SNF2-like_sf"/>
</dbReference>
<organism evidence="14 15">
    <name type="scientific">Pseudallescheria apiosperma</name>
    <name type="common">Scedosporium apiospermum</name>
    <dbReference type="NCBI Taxonomy" id="563466"/>
    <lineage>
        <taxon>Eukaryota</taxon>
        <taxon>Fungi</taxon>
        <taxon>Dikarya</taxon>
        <taxon>Ascomycota</taxon>
        <taxon>Pezizomycotina</taxon>
        <taxon>Sordariomycetes</taxon>
        <taxon>Hypocreomycetidae</taxon>
        <taxon>Microascales</taxon>
        <taxon>Microascaceae</taxon>
        <taxon>Scedosporium</taxon>
    </lineage>
</organism>
<feature type="domain" description="Helicase C-terminal" evidence="13">
    <location>
        <begin position="726"/>
        <end position="888"/>
    </location>
</feature>
<dbReference type="GO" id="GO:0006281">
    <property type="term" value="P:DNA repair"/>
    <property type="evidence" value="ECO:0007669"/>
    <property type="project" value="TreeGrafter"/>
</dbReference>
<evidence type="ECO:0000313" key="15">
    <source>
        <dbReference type="Proteomes" id="UP000028545"/>
    </source>
</evidence>
<dbReference type="InterPro" id="IPR001841">
    <property type="entry name" value="Znf_RING"/>
</dbReference>
<evidence type="ECO:0000256" key="8">
    <source>
        <dbReference type="ARBA" id="ARBA00022840"/>
    </source>
</evidence>